<dbReference type="GO" id="GO:0048038">
    <property type="term" value="F:quinone binding"/>
    <property type="evidence" value="ECO:0007669"/>
    <property type="project" value="InterPro"/>
</dbReference>
<reference evidence="4" key="1">
    <citation type="submission" date="2019-09" db="EMBL/GenBank/DDBJ databases">
        <title>Draft genome information of white flower Hibiscus syriacus.</title>
        <authorList>
            <person name="Kim Y.-M."/>
        </authorList>
    </citation>
    <scope>NUCLEOTIDE SEQUENCE [LARGE SCALE GENOMIC DNA]</scope>
    <source>
        <strain evidence="4">YM2019G1</strain>
    </source>
</reference>
<sequence length="235" mass="26468">MAASVANYDYIVDWEFQTDGLIRIKVGPSVILMVKGTEYDNMNQVEENLFGTLLSENVIGVIHDHFITFYLDMDIDGSDNSFVKLDIKRQDTSPGESPRKSLLLGSGTPSDTRWFLPATPLVCSTTTIRRRGEVHSQLTRFGFRVYITEASNGLVDCLITRARVTTLLLFGPKENKDIVVWYTLEFHHIPCQEDFLIMPKTASSSFDLKPFFESNPILRSPPNVEKDLPACRAAA</sequence>
<dbReference type="AlphaFoldDB" id="A0A6A3CTA2"/>
<keyword evidence="2" id="KW-0479">Metal-binding</keyword>
<keyword evidence="2" id="KW-0186">Copper</keyword>
<keyword evidence="5" id="KW-1185">Reference proteome</keyword>
<feature type="domain" description="Copper amine oxidase catalytic" evidence="3">
    <location>
        <begin position="2"/>
        <end position="100"/>
    </location>
</feature>
<dbReference type="SUPFAM" id="SSF49998">
    <property type="entry name" value="Amine oxidase catalytic domain"/>
    <property type="match status" value="1"/>
</dbReference>
<dbReference type="Pfam" id="PF01179">
    <property type="entry name" value="Cu_amine_oxid"/>
    <property type="match status" value="2"/>
</dbReference>
<evidence type="ECO:0000313" key="4">
    <source>
        <dbReference type="EMBL" id="KAE8732276.1"/>
    </source>
</evidence>
<feature type="domain" description="Copper amine oxidase catalytic" evidence="3">
    <location>
        <begin position="174"/>
        <end position="217"/>
    </location>
</feature>
<feature type="modified residue" description="2',4',5'-topaquinone" evidence="1">
    <location>
        <position position="8"/>
    </location>
</feature>
<dbReference type="Gene3D" id="2.70.98.20">
    <property type="entry name" value="Copper amine oxidase, catalytic domain"/>
    <property type="match status" value="2"/>
</dbReference>
<name>A0A6A3CTA2_HIBSY</name>
<comment type="PTM">
    <text evidence="1 2">Topaquinone (TPQ) is generated by copper-dependent autoxidation of a specific tyrosyl residue.</text>
</comment>
<dbReference type="PANTHER" id="PTHR10638">
    <property type="entry name" value="COPPER AMINE OXIDASE"/>
    <property type="match status" value="1"/>
</dbReference>
<dbReference type="GO" id="GO:0009308">
    <property type="term" value="P:amine metabolic process"/>
    <property type="evidence" value="ECO:0007669"/>
    <property type="project" value="UniProtKB-UniRule"/>
</dbReference>
<dbReference type="Proteomes" id="UP000436088">
    <property type="component" value="Unassembled WGS sequence"/>
</dbReference>
<evidence type="ECO:0000259" key="3">
    <source>
        <dbReference type="Pfam" id="PF01179"/>
    </source>
</evidence>
<comment type="caution">
    <text evidence="4">The sequence shown here is derived from an EMBL/GenBank/DDBJ whole genome shotgun (WGS) entry which is preliminary data.</text>
</comment>
<dbReference type="InterPro" id="IPR036460">
    <property type="entry name" value="Cu_amine_oxidase_C_sf"/>
</dbReference>
<dbReference type="InterPro" id="IPR000269">
    <property type="entry name" value="Cu_amine_oxidase"/>
</dbReference>
<proteinExistence type="inferred from homology"/>
<dbReference type="EC" id="1.4.3.-" evidence="2"/>
<dbReference type="GO" id="GO:0009753">
    <property type="term" value="P:response to jasmonic acid"/>
    <property type="evidence" value="ECO:0007669"/>
    <property type="project" value="UniProtKB-ARBA"/>
</dbReference>
<comment type="similarity">
    <text evidence="2">Belongs to the copper/topaquinone oxidase family.</text>
</comment>
<gene>
    <name evidence="4" type="ORF">F3Y22_tig00002237pilonHSYRG01335</name>
</gene>
<keyword evidence="1 2" id="KW-0801">TPQ</keyword>
<comment type="cofactor">
    <cofactor evidence="2">
        <name>Cu cation</name>
        <dbReference type="ChEBI" id="CHEBI:23378"/>
    </cofactor>
    <text evidence="2">Contains 1 topaquinone per subunit.</text>
</comment>
<organism evidence="4 5">
    <name type="scientific">Hibiscus syriacus</name>
    <name type="common">Rose of Sharon</name>
    <dbReference type="NCBI Taxonomy" id="106335"/>
    <lineage>
        <taxon>Eukaryota</taxon>
        <taxon>Viridiplantae</taxon>
        <taxon>Streptophyta</taxon>
        <taxon>Embryophyta</taxon>
        <taxon>Tracheophyta</taxon>
        <taxon>Spermatophyta</taxon>
        <taxon>Magnoliopsida</taxon>
        <taxon>eudicotyledons</taxon>
        <taxon>Gunneridae</taxon>
        <taxon>Pentapetalae</taxon>
        <taxon>rosids</taxon>
        <taxon>malvids</taxon>
        <taxon>Malvales</taxon>
        <taxon>Malvaceae</taxon>
        <taxon>Malvoideae</taxon>
        <taxon>Hibiscus</taxon>
    </lineage>
</organism>
<keyword evidence="2" id="KW-0560">Oxidoreductase</keyword>
<dbReference type="GO" id="GO:0008131">
    <property type="term" value="F:primary methylamine oxidase activity"/>
    <property type="evidence" value="ECO:0007669"/>
    <property type="project" value="InterPro"/>
</dbReference>
<dbReference type="InterPro" id="IPR015798">
    <property type="entry name" value="Cu_amine_oxidase_C"/>
</dbReference>
<evidence type="ECO:0000256" key="2">
    <source>
        <dbReference type="RuleBase" id="RU000672"/>
    </source>
</evidence>
<evidence type="ECO:0000256" key="1">
    <source>
        <dbReference type="PIRSR" id="PIRSR600269-51"/>
    </source>
</evidence>
<evidence type="ECO:0000313" key="5">
    <source>
        <dbReference type="Proteomes" id="UP000436088"/>
    </source>
</evidence>
<dbReference type="PANTHER" id="PTHR10638:SF41">
    <property type="entry name" value="AMINE OXIDASE"/>
    <property type="match status" value="1"/>
</dbReference>
<dbReference type="GO" id="GO:0005507">
    <property type="term" value="F:copper ion binding"/>
    <property type="evidence" value="ECO:0007669"/>
    <property type="project" value="InterPro"/>
</dbReference>
<protein>
    <recommendedName>
        <fullName evidence="2">Amine oxidase</fullName>
        <ecNumber evidence="2">1.4.3.-</ecNumber>
    </recommendedName>
</protein>
<accession>A0A6A3CTA2</accession>
<dbReference type="EMBL" id="VEPZ02000167">
    <property type="protein sequence ID" value="KAE8732276.1"/>
    <property type="molecule type" value="Genomic_DNA"/>
</dbReference>